<accession>A0A345DE30</accession>
<dbReference type="SMART" id="SM01323">
    <property type="entry name" value="YajC"/>
    <property type="match status" value="1"/>
</dbReference>
<keyword evidence="6 11" id="KW-0812">Transmembrane</keyword>
<evidence type="ECO:0000256" key="4">
    <source>
        <dbReference type="ARBA" id="ARBA00022448"/>
    </source>
</evidence>
<evidence type="ECO:0000256" key="7">
    <source>
        <dbReference type="ARBA" id="ARBA00022927"/>
    </source>
</evidence>
<dbReference type="OrthoDB" id="9811406at2"/>
<evidence type="ECO:0000256" key="11">
    <source>
        <dbReference type="SAM" id="Phobius"/>
    </source>
</evidence>
<evidence type="ECO:0000256" key="2">
    <source>
        <dbReference type="ARBA" id="ARBA00006742"/>
    </source>
</evidence>
<organism evidence="12 13">
    <name type="scientific">Ephemeroptericola cinctiostellae</name>
    <dbReference type="NCBI Taxonomy" id="2268024"/>
    <lineage>
        <taxon>Bacteria</taxon>
        <taxon>Pseudomonadati</taxon>
        <taxon>Pseudomonadota</taxon>
        <taxon>Betaproteobacteria</taxon>
        <taxon>Burkholderiales</taxon>
        <taxon>Burkholderiaceae</taxon>
        <taxon>Ephemeroptericola</taxon>
    </lineage>
</organism>
<keyword evidence="13" id="KW-1185">Reference proteome</keyword>
<dbReference type="GO" id="GO:0005886">
    <property type="term" value="C:plasma membrane"/>
    <property type="evidence" value="ECO:0007669"/>
    <property type="project" value="UniProtKB-SubCell"/>
</dbReference>
<protein>
    <recommendedName>
        <fullName evidence="3">Sec translocon accessory complex subunit YajC</fullName>
    </recommendedName>
</protein>
<dbReference type="KEGG" id="hyf:DTO96_102373"/>
<dbReference type="InterPro" id="IPR003849">
    <property type="entry name" value="Preprotein_translocase_YajC"/>
</dbReference>
<dbReference type="EMBL" id="CP031124">
    <property type="protein sequence ID" value="AXF86618.1"/>
    <property type="molecule type" value="Genomic_DNA"/>
</dbReference>
<sequence length="107" mass="11744">MFFITDAHAQTAADMTSGGAIAQFLPFILMFVLLYFLMIRPQMKRQKETKNMLAALKKGDEVATIGGVVGKITKSDDNFITLEVSKGVEMQFQRGAVQSILPTGSIK</sequence>
<evidence type="ECO:0000256" key="3">
    <source>
        <dbReference type="ARBA" id="ARBA00014962"/>
    </source>
</evidence>
<proteinExistence type="inferred from homology"/>
<dbReference type="GO" id="GO:0015031">
    <property type="term" value="P:protein transport"/>
    <property type="evidence" value="ECO:0007669"/>
    <property type="project" value="UniProtKB-KW"/>
</dbReference>
<evidence type="ECO:0000256" key="10">
    <source>
        <dbReference type="ARBA" id="ARBA00023136"/>
    </source>
</evidence>
<evidence type="ECO:0000313" key="13">
    <source>
        <dbReference type="Proteomes" id="UP000252182"/>
    </source>
</evidence>
<evidence type="ECO:0000256" key="5">
    <source>
        <dbReference type="ARBA" id="ARBA00022475"/>
    </source>
</evidence>
<evidence type="ECO:0000256" key="1">
    <source>
        <dbReference type="ARBA" id="ARBA00004162"/>
    </source>
</evidence>
<reference evidence="13" key="1">
    <citation type="submission" date="2018-07" db="EMBL/GenBank/DDBJ databases">
        <authorList>
            <person name="Kim H."/>
        </authorList>
    </citation>
    <scope>NUCLEOTIDE SEQUENCE [LARGE SCALE GENOMIC DNA]</scope>
    <source>
        <strain evidence="13">F02</strain>
    </source>
</reference>
<evidence type="ECO:0000256" key="6">
    <source>
        <dbReference type="ARBA" id="ARBA00022692"/>
    </source>
</evidence>
<evidence type="ECO:0000313" key="12">
    <source>
        <dbReference type="EMBL" id="AXF86618.1"/>
    </source>
</evidence>
<keyword evidence="5" id="KW-1003">Cell membrane</keyword>
<keyword evidence="4" id="KW-0813">Transport</keyword>
<feature type="transmembrane region" description="Helical" evidence="11">
    <location>
        <begin position="20"/>
        <end position="38"/>
    </location>
</feature>
<keyword evidence="9" id="KW-0811">Translocation</keyword>
<name>A0A345DE30_9BURK</name>
<dbReference type="Pfam" id="PF02699">
    <property type="entry name" value="YajC"/>
    <property type="match status" value="1"/>
</dbReference>
<evidence type="ECO:0000256" key="9">
    <source>
        <dbReference type="ARBA" id="ARBA00023010"/>
    </source>
</evidence>
<comment type="similarity">
    <text evidence="2">Belongs to the YajC family.</text>
</comment>
<keyword evidence="8 11" id="KW-1133">Transmembrane helix</keyword>
<dbReference type="PRINTS" id="PR01853">
    <property type="entry name" value="YAJCTRNLCASE"/>
</dbReference>
<dbReference type="NCBIfam" id="TIGR00739">
    <property type="entry name" value="yajC"/>
    <property type="match status" value="1"/>
</dbReference>
<dbReference type="Proteomes" id="UP000252182">
    <property type="component" value="Chromosome"/>
</dbReference>
<keyword evidence="7" id="KW-0653">Protein transport</keyword>
<comment type="subcellular location">
    <subcellularLocation>
        <location evidence="1">Cell membrane</location>
        <topology evidence="1">Single-pass membrane protein</topology>
    </subcellularLocation>
</comment>
<dbReference type="AlphaFoldDB" id="A0A345DE30"/>
<evidence type="ECO:0000256" key="8">
    <source>
        <dbReference type="ARBA" id="ARBA00022989"/>
    </source>
</evidence>
<gene>
    <name evidence="12" type="ORF">DTO96_102373</name>
</gene>
<dbReference type="PANTHER" id="PTHR33909:SF1">
    <property type="entry name" value="SEC TRANSLOCON ACCESSORY COMPLEX SUBUNIT YAJC"/>
    <property type="match status" value="1"/>
</dbReference>
<dbReference type="PANTHER" id="PTHR33909">
    <property type="entry name" value="SEC TRANSLOCON ACCESSORY COMPLEX SUBUNIT YAJC"/>
    <property type="match status" value="1"/>
</dbReference>
<dbReference type="RefSeq" id="WP_114563671.1">
    <property type="nucleotide sequence ID" value="NZ_CP031124.1"/>
</dbReference>
<keyword evidence="10 11" id="KW-0472">Membrane</keyword>